<dbReference type="InterPro" id="IPR037813">
    <property type="entry name" value="TAF2"/>
</dbReference>
<reference evidence="2" key="2">
    <citation type="journal article" date="2016" name="Sci. Rep.">
        <title>Dictyocaulus viviparus genome, variome and transcriptome elucidate lungworm biology and support future intervention.</title>
        <authorList>
            <person name="McNulty S.N."/>
            <person name="Strube C."/>
            <person name="Rosa B.A."/>
            <person name="Martin J.C."/>
            <person name="Tyagi R."/>
            <person name="Choi Y.J."/>
            <person name="Wang Q."/>
            <person name="Hallsworth Pepin K."/>
            <person name="Zhang X."/>
            <person name="Ozersky P."/>
            <person name="Wilson R.K."/>
            <person name="Sternberg P.W."/>
            <person name="Gasser R.B."/>
            <person name="Mitreva M."/>
        </authorList>
    </citation>
    <scope>NUCLEOTIDE SEQUENCE [LARGE SCALE GENOMIC DNA]</scope>
    <source>
        <strain evidence="2">HannoverDv2000</strain>
    </source>
</reference>
<dbReference type="GO" id="GO:0003682">
    <property type="term" value="F:chromatin binding"/>
    <property type="evidence" value="ECO:0007669"/>
    <property type="project" value="TreeGrafter"/>
</dbReference>
<reference evidence="1 2" key="1">
    <citation type="submission" date="2013-11" db="EMBL/GenBank/DDBJ databases">
        <title>Draft genome of the bovine lungworm Dictyocaulus viviparus.</title>
        <authorList>
            <person name="Mitreva M."/>
        </authorList>
    </citation>
    <scope>NUCLEOTIDE SEQUENCE [LARGE SCALE GENOMIC DNA]</scope>
    <source>
        <strain evidence="1 2">HannoverDv2000</strain>
    </source>
</reference>
<organism evidence="1 2">
    <name type="scientific">Dictyocaulus viviparus</name>
    <name type="common">Bovine lungworm</name>
    <dbReference type="NCBI Taxonomy" id="29172"/>
    <lineage>
        <taxon>Eukaryota</taxon>
        <taxon>Metazoa</taxon>
        <taxon>Ecdysozoa</taxon>
        <taxon>Nematoda</taxon>
        <taxon>Chromadorea</taxon>
        <taxon>Rhabditida</taxon>
        <taxon>Rhabditina</taxon>
        <taxon>Rhabditomorpha</taxon>
        <taxon>Strongyloidea</taxon>
        <taxon>Metastrongylidae</taxon>
        <taxon>Dictyocaulus</taxon>
    </lineage>
</organism>
<dbReference type="GO" id="GO:0000976">
    <property type="term" value="F:transcription cis-regulatory region binding"/>
    <property type="evidence" value="ECO:0007669"/>
    <property type="project" value="TreeGrafter"/>
</dbReference>
<proteinExistence type="predicted"/>
<dbReference type="GO" id="GO:0016251">
    <property type="term" value="F:RNA polymerase II general transcription initiation factor activity"/>
    <property type="evidence" value="ECO:0007669"/>
    <property type="project" value="TreeGrafter"/>
</dbReference>
<accession>A0A0D8Y9W2</accession>
<dbReference type="GO" id="GO:0005669">
    <property type="term" value="C:transcription factor TFIID complex"/>
    <property type="evidence" value="ECO:0007669"/>
    <property type="project" value="InterPro"/>
</dbReference>
<sequence length="124" mass="13856">MTAVASGDLVGFDTASDKHFRTWHYQQLIPTAACNIGFAVGQFSTYTLPDMAEVTNFAPVGLISLLKHTVASLDKIFEYFEELLSCRFPYSTYKQVFVDMVSSNFLSIPLILRFKTLIIVVMGS</sequence>
<protein>
    <submittedName>
        <fullName evidence="1">Uncharacterized protein</fullName>
    </submittedName>
</protein>
<evidence type="ECO:0000313" key="2">
    <source>
        <dbReference type="Proteomes" id="UP000053766"/>
    </source>
</evidence>
<keyword evidence="2" id="KW-1185">Reference proteome</keyword>
<dbReference type="PANTHER" id="PTHR15137:SF9">
    <property type="entry name" value="TRANSCRIPTION INITIATION FACTOR TFIID SUBUNIT 2"/>
    <property type="match status" value="1"/>
</dbReference>
<dbReference type="PANTHER" id="PTHR15137">
    <property type="entry name" value="TRANSCRIPTION INITIATION FACTOR TFIID"/>
    <property type="match status" value="1"/>
</dbReference>
<dbReference type="InterPro" id="IPR027268">
    <property type="entry name" value="Peptidase_M4/M1_CTD_sf"/>
</dbReference>
<name>A0A0D8Y9W2_DICVI</name>
<dbReference type="AlphaFoldDB" id="A0A0D8Y9W2"/>
<dbReference type="EMBL" id="KN716160">
    <property type="protein sequence ID" value="KJH52749.1"/>
    <property type="molecule type" value="Genomic_DNA"/>
</dbReference>
<dbReference type="Proteomes" id="UP000053766">
    <property type="component" value="Unassembled WGS sequence"/>
</dbReference>
<dbReference type="GO" id="GO:0006367">
    <property type="term" value="P:transcription initiation at RNA polymerase II promoter"/>
    <property type="evidence" value="ECO:0007669"/>
    <property type="project" value="TreeGrafter"/>
</dbReference>
<dbReference type="STRING" id="29172.A0A0D8Y9W2"/>
<evidence type="ECO:0000313" key="1">
    <source>
        <dbReference type="EMBL" id="KJH52749.1"/>
    </source>
</evidence>
<dbReference type="Gene3D" id="1.10.390.10">
    <property type="entry name" value="Neutral Protease Domain 2"/>
    <property type="match status" value="1"/>
</dbReference>
<dbReference type="OrthoDB" id="308861at2759"/>
<gene>
    <name evidence="1" type="ORF">DICVIV_01093</name>
</gene>